<reference evidence="2 3" key="1">
    <citation type="submission" date="2011-01" db="EMBL/GenBank/DDBJ databases">
        <authorList>
            <person name="Weinstock G."/>
            <person name="Sodergren E."/>
            <person name="Clifton S."/>
            <person name="Fulton L."/>
            <person name="Fulton B."/>
            <person name="Courtney L."/>
            <person name="Fronick C."/>
            <person name="Harrison M."/>
            <person name="Strong C."/>
            <person name="Farmer C."/>
            <person name="Delahaunty K."/>
            <person name="Markovic C."/>
            <person name="Hall O."/>
            <person name="Minx P."/>
            <person name="Tomlinson C."/>
            <person name="Mitreva M."/>
            <person name="Hou S."/>
            <person name="Chen J."/>
            <person name="Wollam A."/>
            <person name="Pepin K.H."/>
            <person name="Johnson M."/>
            <person name="Bhonagiri V."/>
            <person name="Zhang X."/>
            <person name="Suruliraj S."/>
            <person name="Warren W."/>
            <person name="Chinwalla A."/>
            <person name="Mardis E.R."/>
            <person name="Wilson R.K."/>
        </authorList>
    </citation>
    <scope>NUCLEOTIDE SEQUENCE [LARGE SCALE GENOMIC DNA]</scope>
    <source>
        <strain evidence="3">DSM 22608 / JCM 16073 / KCTC 15190 / YIT 12066</strain>
    </source>
</reference>
<keyword evidence="3" id="KW-1185">Reference proteome</keyword>
<gene>
    <name evidence="2" type="ORF">HMPREF9444_02268</name>
</gene>
<dbReference type="GO" id="GO:0016887">
    <property type="term" value="F:ATP hydrolysis activity"/>
    <property type="evidence" value="ECO:0007669"/>
    <property type="project" value="InterPro"/>
</dbReference>
<feature type="domain" description="ATPase dynein-related AAA" evidence="1">
    <location>
        <begin position="117"/>
        <end position="271"/>
    </location>
</feature>
<sequence length="388" mass="44901">MVQSKPEDIANFSRYFRSHFILKVLSLYQPDKFFPISSEPHLDNVINLFNLQQIKGKNPFNKNKIVYEFYKQTISEEKIKKLDLSSYEFCGHLYGNFNIKEGERDDGAGKIMVLGSYKFVQFHPSYDYTDFVEGLRPSSDNDEYNDDVNNESGDDIVQNVQSSIVGFRREDGIFKSLCKEAIINPNKTYVLIIDEINRGDLSKIFGELFYSIDPDYRGEMNKVKTQYQNLVSKDDVFADGFYVPKNIYIIGTMNDIDRSVESIDFALRRRFVFKEISAEDSKAMLNSLSDDVKEICLKKMDALNNKIYDVKNQDGIDGLNSAYHIGAAYFLKIQNYIKKGETESLNHYSGAFEKLWNNHLKGLLFEYLRGMPDAQNQLKKLKEAYDLV</sequence>
<dbReference type="Proteomes" id="UP000018458">
    <property type="component" value="Unassembled WGS sequence"/>
</dbReference>
<evidence type="ECO:0000259" key="1">
    <source>
        <dbReference type="Pfam" id="PF07728"/>
    </source>
</evidence>
<dbReference type="PANTHER" id="PTHR37291">
    <property type="entry name" value="5-METHYLCYTOSINE-SPECIFIC RESTRICTION ENZYME B"/>
    <property type="match status" value="1"/>
</dbReference>
<dbReference type="eggNOG" id="COG0433">
    <property type="taxonomic scope" value="Bacteria"/>
</dbReference>
<evidence type="ECO:0000313" key="3">
    <source>
        <dbReference type="Proteomes" id="UP000018458"/>
    </source>
</evidence>
<name>E8LNB1_SUCHY</name>
<proteinExistence type="predicted"/>
<dbReference type="SUPFAM" id="SSF52540">
    <property type="entry name" value="P-loop containing nucleoside triphosphate hydrolases"/>
    <property type="match status" value="1"/>
</dbReference>
<dbReference type="STRING" id="762983.HMPREF9444_02268"/>
<dbReference type="InterPro" id="IPR052934">
    <property type="entry name" value="Methyl-DNA_Rec/Restrict_Enz"/>
</dbReference>
<dbReference type="EMBL" id="AEVO01000168">
    <property type="protein sequence ID" value="EFY05994.1"/>
    <property type="molecule type" value="Genomic_DNA"/>
</dbReference>
<dbReference type="InterPro" id="IPR011704">
    <property type="entry name" value="ATPase_dyneun-rel_AAA"/>
</dbReference>
<dbReference type="RefSeq" id="WP_009144399.1">
    <property type="nucleotide sequence ID" value="NZ_GL831079.1"/>
</dbReference>
<evidence type="ECO:0000313" key="2">
    <source>
        <dbReference type="EMBL" id="EFY05994.1"/>
    </source>
</evidence>
<organism evidence="2 3">
    <name type="scientific">Succinatimonas hippei (strain DSM 22608 / JCM 16073 / KCTC 15190 / YIT 12066)</name>
    <dbReference type="NCBI Taxonomy" id="762983"/>
    <lineage>
        <taxon>Bacteria</taxon>
        <taxon>Pseudomonadati</taxon>
        <taxon>Pseudomonadota</taxon>
        <taxon>Gammaproteobacteria</taxon>
        <taxon>Aeromonadales</taxon>
        <taxon>Succinivibrionaceae</taxon>
        <taxon>Succinatimonas</taxon>
    </lineage>
</organism>
<dbReference type="eggNOG" id="COG1401">
    <property type="taxonomic scope" value="Bacteria"/>
</dbReference>
<accession>E8LNB1</accession>
<dbReference type="GO" id="GO:0005524">
    <property type="term" value="F:ATP binding"/>
    <property type="evidence" value="ECO:0007669"/>
    <property type="project" value="InterPro"/>
</dbReference>
<dbReference type="PANTHER" id="PTHR37291:SF1">
    <property type="entry name" value="TYPE IV METHYL-DIRECTED RESTRICTION ENZYME ECOKMCRB SUBUNIT"/>
    <property type="match status" value="1"/>
</dbReference>
<dbReference type="HOGENOM" id="CLU_711565_0_0_6"/>
<dbReference type="OrthoDB" id="9781481at2"/>
<comment type="caution">
    <text evidence="2">The sequence shown here is derived from an EMBL/GenBank/DDBJ whole genome shotgun (WGS) entry which is preliminary data.</text>
</comment>
<dbReference type="AlphaFoldDB" id="E8LNB1"/>
<protein>
    <recommendedName>
        <fullName evidence="1">ATPase dynein-related AAA domain-containing protein</fullName>
    </recommendedName>
</protein>
<dbReference type="InterPro" id="IPR027417">
    <property type="entry name" value="P-loop_NTPase"/>
</dbReference>
<dbReference type="Pfam" id="PF07728">
    <property type="entry name" value="AAA_5"/>
    <property type="match status" value="1"/>
</dbReference>
<dbReference type="Gene3D" id="3.40.50.300">
    <property type="entry name" value="P-loop containing nucleotide triphosphate hydrolases"/>
    <property type="match status" value="1"/>
</dbReference>